<dbReference type="PROSITE" id="PS50158">
    <property type="entry name" value="ZF_CCHC"/>
    <property type="match status" value="1"/>
</dbReference>
<dbReference type="GO" id="GO:0008270">
    <property type="term" value="F:zinc ion binding"/>
    <property type="evidence" value="ECO:0007669"/>
    <property type="project" value="UniProtKB-KW"/>
</dbReference>
<dbReference type="InterPro" id="IPR007527">
    <property type="entry name" value="Znf_SWIM"/>
</dbReference>
<keyword evidence="8" id="KW-1185">Reference proteome</keyword>
<comment type="caution">
    <text evidence="7">The sequence shown here is derived from an EMBL/GenBank/DDBJ whole genome shotgun (WGS) entry which is preliminary data.</text>
</comment>
<gene>
    <name evidence="7" type="ORF">LSAT_V11C900456820</name>
</gene>
<keyword evidence="3" id="KW-0862">Zinc</keyword>
<dbReference type="PANTHER" id="PTHR31973:SF195">
    <property type="entry name" value="MUDR FAMILY TRANSPOSASE"/>
    <property type="match status" value="1"/>
</dbReference>
<proteinExistence type="predicted"/>
<keyword evidence="1" id="KW-0479">Metal-binding</keyword>
<dbReference type="SMART" id="SM00575">
    <property type="entry name" value="ZnF_PMZ"/>
    <property type="match status" value="1"/>
</dbReference>
<dbReference type="InterPro" id="IPR001878">
    <property type="entry name" value="Znf_CCHC"/>
</dbReference>
<name>A0A9R1UCD2_LACSA</name>
<reference evidence="7 8" key="1">
    <citation type="journal article" date="2017" name="Nat. Commun.">
        <title>Genome assembly with in vitro proximity ligation data and whole-genome triplication in lettuce.</title>
        <authorList>
            <person name="Reyes-Chin-Wo S."/>
            <person name="Wang Z."/>
            <person name="Yang X."/>
            <person name="Kozik A."/>
            <person name="Arikit S."/>
            <person name="Song C."/>
            <person name="Xia L."/>
            <person name="Froenicke L."/>
            <person name="Lavelle D.O."/>
            <person name="Truco M.J."/>
            <person name="Xia R."/>
            <person name="Zhu S."/>
            <person name="Xu C."/>
            <person name="Xu H."/>
            <person name="Xu X."/>
            <person name="Cox K."/>
            <person name="Korf I."/>
            <person name="Meyers B.C."/>
            <person name="Michelmore R.W."/>
        </authorList>
    </citation>
    <scope>NUCLEOTIDE SEQUENCE [LARGE SCALE GENOMIC DNA]</scope>
    <source>
        <strain evidence="8">cv. Salinas</strain>
        <tissue evidence="7">Seedlings</tissue>
    </source>
</reference>
<protein>
    <recommendedName>
        <fullName evidence="9">SWIM-type domain-containing protein</fullName>
    </recommendedName>
</protein>
<evidence type="ECO:0008006" key="9">
    <source>
        <dbReference type="Google" id="ProtNLM"/>
    </source>
</evidence>
<dbReference type="AlphaFoldDB" id="A0A9R1UCD2"/>
<evidence type="ECO:0000256" key="2">
    <source>
        <dbReference type="ARBA" id="ARBA00022771"/>
    </source>
</evidence>
<dbReference type="InterPro" id="IPR006564">
    <property type="entry name" value="Znf_PMZ"/>
</dbReference>
<evidence type="ECO:0000256" key="1">
    <source>
        <dbReference type="ARBA" id="ARBA00022723"/>
    </source>
</evidence>
<feature type="domain" description="CCHC-type" evidence="5">
    <location>
        <begin position="709"/>
        <end position="725"/>
    </location>
</feature>
<dbReference type="PANTHER" id="PTHR31973">
    <property type="entry name" value="POLYPROTEIN, PUTATIVE-RELATED"/>
    <property type="match status" value="1"/>
</dbReference>
<evidence type="ECO:0000256" key="3">
    <source>
        <dbReference type="ARBA" id="ARBA00022833"/>
    </source>
</evidence>
<sequence>MGYEEFKDLCYAHVGVEKASHKLNISLCYQFGGQSTISHVISDSSLDVMYYLAENVANYWGQVLIVVEKIMSLTSTSFVDLLQNFEVLEPNPSNVPFPLPDCGTFEGDCDEANSLYSEDTNSESLCVGEDSDDDSVCETPVMNFMSDVGDIGDGDIASLEDHIQIDVWKESKNKIRLGMQFESKLQVKKAVTLWSINQNREFKVYDSKPNLWVAKYRTLGNEEESYGSVHCTPRCAWYVRAIKKKNQNMWKITRWVDAHNCFGSCTGNNNKNLNSATIALYILHSIQKDVAYPMKHIQSDIKNSLNVDVSYDKAWHGRRKAIESIYGTWESNVDELPKYIAALQASNPDTVVNSSSHVATFKYVFWAFGPAIDAFRLCQPVISVDGCHLKGSYKGKMLVVVTKDANNSILPVAYAIVDEESSHSWDRHKGIIHAMENLPELQEPLAYHRFCLRHIRSNFMQRYENVRLKELCWSIEIKNINLEAWHYLKEIKRSQWCFLYDDNRQWGFLTTNISKSLNNALRGARQLPIKACIDLTFNITVQLFRKYSDIAMNCNTPLLSCMWRLFRKRETCAQIHTLTEFDYSEGVYRIVTKLQINGKGGNTYIVHYFQQTCTCGKWQMERFPCSHVIAVCGYRGDNPISIVNTMYTTMTYKQQYTSAFVPLSHVDYWLESDWKIKADNSKLYVHRGRRCANRFHNEMDIRHPDEPHKCRLCHQTGHNRRNCPNSQPRFNVT</sequence>
<evidence type="ECO:0000256" key="4">
    <source>
        <dbReference type="PROSITE-ProRule" id="PRU00047"/>
    </source>
</evidence>
<evidence type="ECO:0000259" key="6">
    <source>
        <dbReference type="PROSITE" id="PS50966"/>
    </source>
</evidence>
<dbReference type="EMBL" id="NBSK02000009">
    <property type="protein sequence ID" value="KAJ0184537.1"/>
    <property type="molecule type" value="Genomic_DNA"/>
</dbReference>
<evidence type="ECO:0000259" key="5">
    <source>
        <dbReference type="PROSITE" id="PS50158"/>
    </source>
</evidence>
<dbReference type="Proteomes" id="UP000235145">
    <property type="component" value="Unassembled WGS sequence"/>
</dbReference>
<evidence type="ECO:0000313" key="8">
    <source>
        <dbReference type="Proteomes" id="UP000235145"/>
    </source>
</evidence>
<dbReference type="GO" id="GO:0003676">
    <property type="term" value="F:nucleic acid binding"/>
    <property type="evidence" value="ECO:0007669"/>
    <property type="project" value="InterPro"/>
</dbReference>
<dbReference type="PROSITE" id="PS50966">
    <property type="entry name" value="ZF_SWIM"/>
    <property type="match status" value="1"/>
</dbReference>
<keyword evidence="2 4" id="KW-0863">Zinc-finger</keyword>
<organism evidence="7 8">
    <name type="scientific">Lactuca sativa</name>
    <name type="common">Garden lettuce</name>
    <dbReference type="NCBI Taxonomy" id="4236"/>
    <lineage>
        <taxon>Eukaryota</taxon>
        <taxon>Viridiplantae</taxon>
        <taxon>Streptophyta</taxon>
        <taxon>Embryophyta</taxon>
        <taxon>Tracheophyta</taxon>
        <taxon>Spermatophyta</taxon>
        <taxon>Magnoliopsida</taxon>
        <taxon>eudicotyledons</taxon>
        <taxon>Gunneridae</taxon>
        <taxon>Pentapetalae</taxon>
        <taxon>asterids</taxon>
        <taxon>campanulids</taxon>
        <taxon>Asterales</taxon>
        <taxon>Asteraceae</taxon>
        <taxon>Cichorioideae</taxon>
        <taxon>Cichorieae</taxon>
        <taxon>Lactucinae</taxon>
        <taxon>Lactuca</taxon>
    </lineage>
</organism>
<dbReference type="Pfam" id="PF04434">
    <property type="entry name" value="SWIM"/>
    <property type="match status" value="1"/>
</dbReference>
<feature type="domain" description="SWIM-type" evidence="6">
    <location>
        <begin position="604"/>
        <end position="636"/>
    </location>
</feature>
<evidence type="ECO:0000313" key="7">
    <source>
        <dbReference type="EMBL" id="KAJ0184537.1"/>
    </source>
</evidence>
<accession>A0A9R1UCD2</accession>